<evidence type="ECO:0000313" key="1">
    <source>
        <dbReference type="EMBL" id="WXB00558.1"/>
    </source>
</evidence>
<evidence type="ECO:0000313" key="2">
    <source>
        <dbReference type="Proteomes" id="UP001374803"/>
    </source>
</evidence>
<dbReference type="Proteomes" id="UP001374803">
    <property type="component" value="Chromosome"/>
</dbReference>
<keyword evidence="2" id="KW-1185">Reference proteome</keyword>
<proteinExistence type="predicted"/>
<accession>A0ABZ2KPH5</accession>
<reference evidence="1" key="1">
    <citation type="submission" date="2021-12" db="EMBL/GenBank/DDBJ databases">
        <title>Discovery of the Pendulisporaceae a myxobacterial family with distinct sporulation behavior and unique specialized metabolism.</title>
        <authorList>
            <person name="Garcia R."/>
            <person name="Popoff A."/>
            <person name="Bader C.D."/>
            <person name="Loehr J."/>
            <person name="Walesch S."/>
            <person name="Walt C."/>
            <person name="Boldt J."/>
            <person name="Bunk B."/>
            <person name="Haeckl F.J.F.P.J."/>
            <person name="Gunesch A.P."/>
            <person name="Birkelbach J."/>
            <person name="Nuebel U."/>
            <person name="Pietschmann T."/>
            <person name="Bach T."/>
            <person name="Mueller R."/>
        </authorList>
    </citation>
    <scope>NUCLEOTIDE SEQUENCE</scope>
    <source>
        <strain evidence="1">MSr11367</strain>
    </source>
</reference>
<name>A0ABZ2KPH5_9BACT</name>
<organism evidence="1 2">
    <name type="scientific">Pendulispora rubella</name>
    <dbReference type="NCBI Taxonomy" id="2741070"/>
    <lineage>
        <taxon>Bacteria</taxon>
        <taxon>Pseudomonadati</taxon>
        <taxon>Myxococcota</taxon>
        <taxon>Myxococcia</taxon>
        <taxon>Myxococcales</taxon>
        <taxon>Sorangiineae</taxon>
        <taxon>Pendulisporaceae</taxon>
        <taxon>Pendulispora</taxon>
    </lineage>
</organism>
<dbReference type="RefSeq" id="WP_394830160.1">
    <property type="nucleotide sequence ID" value="NZ_CP089929.1"/>
</dbReference>
<sequence>MGTSDVSVTADQFVEFQLNFTGSPGGQRTVTLPAVNTGLRGIYNGTDKDLAFKVAGGSQTVLVSPNTRTLVGSTGKEIFKAT</sequence>
<dbReference type="EMBL" id="CP089983">
    <property type="protein sequence ID" value="WXB00558.1"/>
    <property type="molecule type" value="Genomic_DNA"/>
</dbReference>
<protein>
    <submittedName>
        <fullName evidence="1">Uncharacterized protein</fullName>
    </submittedName>
</protein>
<gene>
    <name evidence="1" type="ORF">LVJ94_27000</name>
</gene>